<name>A0A533IAU5_PARDE</name>
<evidence type="ECO:0000256" key="1">
    <source>
        <dbReference type="SAM" id="SignalP"/>
    </source>
</evidence>
<feature type="chain" id="PRO_5021773979" evidence="1">
    <location>
        <begin position="20"/>
        <end position="233"/>
    </location>
</feature>
<protein>
    <submittedName>
        <fullName evidence="2">Peptidoglycan peptidase</fullName>
    </submittedName>
</protein>
<keyword evidence="1" id="KW-0732">Signal</keyword>
<dbReference type="InterPro" id="IPR038765">
    <property type="entry name" value="Papain-like_cys_pep_sf"/>
</dbReference>
<evidence type="ECO:0000313" key="3">
    <source>
        <dbReference type="Proteomes" id="UP000315344"/>
    </source>
</evidence>
<gene>
    <name evidence="2" type="ORF">DI616_04715</name>
</gene>
<dbReference type="Proteomes" id="UP000315344">
    <property type="component" value="Unassembled WGS sequence"/>
</dbReference>
<proteinExistence type="predicted"/>
<dbReference type="Gene3D" id="3.90.1720.10">
    <property type="entry name" value="endopeptidase domain like (from Nostoc punctiforme)"/>
    <property type="match status" value="1"/>
</dbReference>
<dbReference type="EMBL" id="VAFL01000003">
    <property type="protein sequence ID" value="TKW67624.1"/>
    <property type="molecule type" value="Genomic_DNA"/>
</dbReference>
<evidence type="ECO:0000313" key="2">
    <source>
        <dbReference type="EMBL" id="TKW67624.1"/>
    </source>
</evidence>
<comment type="caution">
    <text evidence="2">The sequence shown here is derived from an EMBL/GenBank/DDBJ whole genome shotgun (WGS) entry which is preliminary data.</text>
</comment>
<dbReference type="AlphaFoldDB" id="A0A533IAU5"/>
<sequence length="233" mass="25784">MRNVLFLMMSCLLPGTAHAQQTDWEAVMKNGEAAWDWQPGDLIFRNGLDDFDEMIRLAEGGEWASVGIMRAASGDPRVVFVDRDEGVTERMLYEYVEGLDPQDYAVYRIEALPSPVAGSQMQMGPIASYALLTAYGHGHDSALIPGNNLWYNAELPFDAAGSIGITLGLPLLLRDLAAQHPPLRDALLENRRAYRFCEGPVPVDECWETMGSMSIVTPGTLIKSGQLRKVWPQ</sequence>
<reference evidence="2 3" key="1">
    <citation type="journal article" date="2017" name="Nat. Commun.">
        <title>In situ click chemistry generation of cyclooxygenase-2 inhibitors.</title>
        <authorList>
            <person name="Bhardwaj A."/>
            <person name="Kaur J."/>
            <person name="Wuest M."/>
            <person name="Wuest F."/>
        </authorList>
    </citation>
    <scope>NUCLEOTIDE SEQUENCE [LARGE SCALE GENOMIC DNA]</scope>
    <source>
        <strain evidence="2">S2_012_000_R3_94</strain>
    </source>
</reference>
<dbReference type="SUPFAM" id="SSF54001">
    <property type="entry name" value="Cysteine proteinases"/>
    <property type="match status" value="1"/>
</dbReference>
<organism evidence="2 3">
    <name type="scientific">Paracoccus denitrificans</name>
    <dbReference type="NCBI Taxonomy" id="266"/>
    <lineage>
        <taxon>Bacteria</taxon>
        <taxon>Pseudomonadati</taxon>
        <taxon>Pseudomonadota</taxon>
        <taxon>Alphaproteobacteria</taxon>
        <taxon>Rhodobacterales</taxon>
        <taxon>Paracoccaceae</taxon>
        <taxon>Paracoccus</taxon>
    </lineage>
</organism>
<feature type="signal peptide" evidence="1">
    <location>
        <begin position="1"/>
        <end position="19"/>
    </location>
</feature>
<accession>A0A533IAU5</accession>